<organism evidence="1">
    <name type="scientific">Myoviridae sp. ctncN39</name>
    <dbReference type="NCBI Taxonomy" id="2825170"/>
    <lineage>
        <taxon>Viruses</taxon>
        <taxon>Duplodnaviria</taxon>
        <taxon>Heunggongvirae</taxon>
        <taxon>Uroviricota</taxon>
        <taxon>Caudoviricetes</taxon>
    </lineage>
</organism>
<accession>A0A8S5V2B8</accession>
<sequence>MYEKRVTYGQLKALVLKLLDESNPKNDLTAKIPVFADTAQREVSLYCPVRVVLPVEGDTLLPEDCRRVTSVLSMQAEASVAYRVIQTADGTLLQSEVYPALIWYEKIPEGITSTTEADYELELPEKAVLAMAYYIAAQCNSMEYDQRFFQSFFAQYQGKLANLAADSTGPEFTATVSSDLPDWM</sequence>
<proteinExistence type="predicted"/>
<evidence type="ECO:0000313" key="1">
    <source>
        <dbReference type="EMBL" id="DAG00836.1"/>
    </source>
</evidence>
<reference evidence="1" key="1">
    <citation type="journal article" date="2021" name="Proc. Natl. Acad. Sci. U.S.A.">
        <title>A Catalog of Tens of Thousands of Viruses from Human Metagenomes Reveals Hidden Associations with Chronic Diseases.</title>
        <authorList>
            <person name="Tisza M.J."/>
            <person name="Buck C.B."/>
        </authorList>
    </citation>
    <scope>NUCLEOTIDE SEQUENCE</scope>
    <source>
        <strain evidence="1">CtncN39</strain>
    </source>
</reference>
<dbReference type="EMBL" id="BK016183">
    <property type="protein sequence ID" value="DAG00836.1"/>
    <property type="molecule type" value="Genomic_DNA"/>
</dbReference>
<dbReference type="Pfam" id="PF24175">
    <property type="entry name" value="SU10_adaptor"/>
    <property type="match status" value="1"/>
</dbReference>
<name>A0A8S5V2B8_9CAUD</name>
<dbReference type="InterPro" id="IPR056209">
    <property type="entry name" value="SU10_adaptor"/>
</dbReference>
<protein>
    <submittedName>
        <fullName evidence="1">Uncharacterized protein</fullName>
    </submittedName>
</protein>